<evidence type="ECO:0000256" key="6">
    <source>
        <dbReference type="SAM" id="SignalP"/>
    </source>
</evidence>
<keyword evidence="4 5" id="KW-0472">Membrane</keyword>
<feature type="transmembrane region" description="Helical" evidence="5">
    <location>
        <begin position="122"/>
        <end position="145"/>
    </location>
</feature>
<protein>
    <submittedName>
        <fullName evidence="7">Uncharacterized protein</fullName>
    </submittedName>
</protein>
<dbReference type="InterPro" id="IPR004031">
    <property type="entry name" value="PMP22/EMP/MP20/Claudin"/>
</dbReference>
<evidence type="ECO:0000256" key="1">
    <source>
        <dbReference type="ARBA" id="ARBA00004141"/>
    </source>
</evidence>
<reference evidence="7" key="1">
    <citation type="journal article" date="2018" name="PLoS Negl. Trop. Dis.">
        <title>Sialome diversity of ticks revealed by RNAseq of single tick salivary glands.</title>
        <authorList>
            <person name="Perner J."/>
            <person name="Kropackova S."/>
            <person name="Kopacek P."/>
            <person name="Ribeiro J.M."/>
        </authorList>
    </citation>
    <scope>NUCLEOTIDE SEQUENCE</scope>
    <source>
        <strain evidence="7">Siblings of single egg batch collected in Ceske Budejovice</strain>
        <tissue evidence="7">Salivary glands</tissue>
    </source>
</reference>
<dbReference type="Pfam" id="PF13903">
    <property type="entry name" value="Claudin_2"/>
    <property type="match status" value="1"/>
</dbReference>
<accession>A0A147BUB0</accession>
<organism evidence="7">
    <name type="scientific">Ixodes ricinus</name>
    <name type="common">Common tick</name>
    <name type="synonym">Acarus ricinus</name>
    <dbReference type="NCBI Taxonomy" id="34613"/>
    <lineage>
        <taxon>Eukaryota</taxon>
        <taxon>Metazoa</taxon>
        <taxon>Ecdysozoa</taxon>
        <taxon>Arthropoda</taxon>
        <taxon>Chelicerata</taxon>
        <taxon>Arachnida</taxon>
        <taxon>Acari</taxon>
        <taxon>Parasitiformes</taxon>
        <taxon>Ixodida</taxon>
        <taxon>Ixodoidea</taxon>
        <taxon>Ixodidae</taxon>
        <taxon>Ixodinae</taxon>
        <taxon>Ixodes</taxon>
    </lineage>
</organism>
<dbReference type="AlphaFoldDB" id="A0A147BUB0"/>
<comment type="subcellular location">
    <subcellularLocation>
        <location evidence="1">Membrane</location>
        <topology evidence="1">Multi-pass membrane protein</topology>
    </subcellularLocation>
</comment>
<evidence type="ECO:0000256" key="4">
    <source>
        <dbReference type="ARBA" id="ARBA00023136"/>
    </source>
</evidence>
<evidence type="ECO:0000256" key="3">
    <source>
        <dbReference type="ARBA" id="ARBA00022989"/>
    </source>
</evidence>
<feature type="chain" id="PRO_5036005942" evidence="6">
    <location>
        <begin position="19"/>
        <end position="284"/>
    </location>
</feature>
<dbReference type="Gene3D" id="1.20.140.150">
    <property type="match status" value="1"/>
</dbReference>
<feature type="signal peptide" evidence="6">
    <location>
        <begin position="1"/>
        <end position="18"/>
    </location>
</feature>
<feature type="transmembrane region" description="Helical" evidence="5">
    <location>
        <begin position="152"/>
        <end position="173"/>
    </location>
</feature>
<evidence type="ECO:0000313" key="8">
    <source>
        <dbReference type="EMBL" id="MXU97697.1"/>
    </source>
</evidence>
<keyword evidence="6" id="KW-0732">Signal</keyword>
<dbReference type="GO" id="GO:0016020">
    <property type="term" value="C:membrane"/>
    <property type="evidence" value="ECO:0007669"/>
    <property type="project" value="UniProtKB-SubCell"/>
</dbReference>
<reference evidence="8" key="2">
    <citation type="submission" date="2019-12" db="EMBL/GenBank/DDBJ databases">
        <title>An insight into the sialome of adult female Ixodes ricinus ticks feeding for 6 days.</title>
        <authorList>
            <person name="Perner J."/>
            <person name="Ribeiro J.M.C."/>
        </authorList>
    </citation>
    <scope>NUCLEOTIDE SEQUENCE</scope>
    <source>
        <strain evidence="8">Semi-engorged</strain>
        <tissue evidence="8">Salivary glands</tissue>
    </source>
</reference>
<dbReference type="PANTHER" id="PTHR21215:SF0">
    <property type="entry name" value="LD36024P"/>
    <property type="match status" value="1"/>
</dbReference>
<dbReference type="EMBL" id="GIFC01015614">
    <property type="protein sequence ID" value="MXU97697.1"/>
    <property type="molecule type" value="Transcribed_RNA"/>
</dbReference>
<name>A0A147BUB0_IXORI</name>
<feature type="transmembrane region" description="Helical" evidence="5">
    <location>
        <begin position="209"/>
        <end position="230"/>
    </location>
</feature>
<keyword evidence="3 5" id="KW-1133">Transmembrane helix</keyword>
<proteinExistence type="predicted"/>
<dbReference type="EMBL" id="GEGO01001017">
    <property type="protein sequence ID" value="JAR94387.1"/>
    <property type="molecule type" value="Transcribed_RNA"/>
</dbReference>
<evidence type="ECO:0000256" key="2">
    <source>
        <dbReference type="ARBA" id="ARBA00022692"/>
    </source>
</evidence>
<keyword evidence="2 5" id="KW-0812">Transmembrane</keyword>
<dbReference type="PANTHER" id="PTHR21215">
    <property type="entry name" value="LD36024P"/>
    <property type="match status" value="1"/>
</dbReference>
<sequence>MACSAVTLSVATIAAVLALACLAISFGTDNWLETRVNRTAIRTQLQRDTDEYRAYETKPEYFSRDQGLFRLCFPDKKPKGVETFMSPVQTDCINVNYYIPEDETSDGFTEQRWERLHMARSVVALFIISFFFAFLSFFTGIAGCWKRSNSNIIATGLLQILAALTVAGAMGLWHGVEYYDFKKLHDHMSVYNWPAVLRRKGVTEFSYGWSYMLAWAGVGASLLTGILFLASARCLRREKKADQAKNMQYLMPVYPDKRQPPYGYAAYPGPYAYHHGSQYGPYGY</sequence>
<evidence type="ECO:0000313" key="7">
    <source>
        <dbReference type="EMBL" id="JAR94387.1"/>
    </source>
</evidence>
<evidence type="ECO:0000256" key="5">
    <source>
        <dbReference type="SAM" id="Phobius"/>
    </source>
</evidence>